<evidence type="ECO:0000256" key="4">
    <source>
        <dbReference type="ARBA" id="ARBA00022801"/>
    </source>
</evidence>
<dbReference type="Gene3D" id="3.90.79.10">
    <property type="entry name" value="Nucleoside Triphosphate Pyrophosphohydrolase"/>
    <property type="match status" value="2"/>
</dbReference>
<evidence type="ECO:0000256" key="6">
    <source>
        <dbReference type="ARBA" id="ARBA00023211"/>
    </source>
</evidence>
<dbReference type="CDD" id="cd18870">
    <property type="entry name" value="NUDIX_AcylCoAdiphos_Nudt19"/>
    <property type="match status" value="1"/>
</dbReference>
<dbReference type="OrthoDB" id="9788263at2"/>
<keyword evidence="3" id="KW-0479">Metal-binding</keyword>
<reference evidence="9 10" key="1">
    <citation type="submission" date="2019-04" db="EMBL/GenBank/DDBJ databases">
        <title>Taxonomy of novel Haliea sp. from mangrove soil of West Coast of India.</title>
        <authorList>
            <person name="Verma A."/>
            <person name="Kumar P."/>
            <person name="Krishnamurthi S."/>
        </authorList>
    </citation>
    <scope>NUCLEOTIDE SEQUENCE [LARGE SCALE GENOMIC DNA]</scope>
    <source>
        <strain evidence="9 10">SAOS-164</strain>
    </source>
</reference>
<dbReference type="SUPFAM" id="SSF55811">
    <property type="entry name" value="Nudix"/>
    <property type="match status" value="1"/>
</dbReference>
<gene>
    <name evidence="9" type="ORF">E4634_05805</name>
</gene>
<keyword evidence="10" id="KW-1185">Reference proteome</keyword>
<comment type="cofactor">
    <cofactor evidence="2">
        <name>Mg(2+)</name>
        <dbReference type="ChEBI" id="CHEBI:18420"/>
    </cofactor>
</comment>
<dbReference type="EMBL" id="SRLE01000005">
    <property type="protein sequence ID" value="TGD74714.1"/>
    <property type="molecule type" value="Genomic_DNA"/>
</dbReference>
<feature type="region of interest" description="Disordered" evidence="7">
    <location>
        <begin position="1"/>
        <end position="28"/>
    </location>
</feature>
<comment type="cofactor">
    <cofactor evidence="1">
        <name>Mn(2+)</name>
        <dbReference type="ChEBI" id="CHEBI:29035"/>
    </cofactor>
</comment>
<dbReference type="AlphaFoldDB" id="A0A4Z0M5F1"/>
<feature type="compositionally biased region" description="Low complexity" evidence="7">
    <location>
        <begin position="1"/>
        <end position="11"/>
    </location>
</feature>
<dbReference type="PANTHER" id="PTHR12318:SF0">
    <property type="entry name" value="ACYL-COENZYME A DIPHOSPHATASE NUDT19"/>
    <property type="match status" value="1"/>
</dbReference>
<evidence type="ECO:0000256" key="5">
    <source>
        <dbReference type="ARBA" id="ARBA00022842"/>
    </source>
</evidence>
<name>A0A4Z0M5F1_9GAMM</name>
<keyword evidence="5" id="KW-0460">Magnesium</keyword>
<dbReference type="Pfam" id="PF00293">
    <property type="entry name" value="NUDIX"/>
    <property type="match status" value="1"/>
</dbReference>
<keyword evidence="6" id="KW-0464">Manganese</keyword>
<sequence>MGGLARAAVARGGRRPCPSPGVRPVPGHAHAVKQPAAAQPAVTDDVPIKPASTVALLRDSAQGIETLLLRRGQDLAFAPDRWVFPGGRLEAADYTADAGEVGEESAARQAAARESLEECGLHPDPAAMQLLSRWTTPVGHPRRFSTYIFAAPLPGSEAVVVDGGEICDYCWLPVAEALQRHCAGQLDILPPTMVTLRLITRFTAVDEFLRAASAMPVPQIFPVLCRTETGMASLYAGDAGYASADPDVPGARHRSVFAADHWVYTYEAVDAAHPPLIPLD</sequence>
<dbReference type="InterPro" id="IPR039121">
    <property type="entry name" value="NUDT19"/>
</dbReference>
<dbReference type="GO" id="GO:0016818">
    <property type="term" value="F:hydrolase activity, acting on acid anhydrides, in phosphorus-containing anhydrides"/>
    <property type="evidence" value="ECO:0007669"/>
    <property type="project" value="InterPro"/>
</dbReference>
<evidence type="ECO:0000259" key="8">
    <source>
        <dbReference type="PROSITE" id="PS51462"/>
    </source>
</evidence>
<keyword evidence="4 9" id="KW-0378">Hydrolase</keyword>
<dbReference type="PANTHER" id="PTHR12318">
    <property type="entry name" value="TESTOSTERONE-REGULATED PROTEIN RP2"/>
    <property type="match status" value="1"/>
</dbReference>
<evidence type="ECO:0000256" key="1">
    <source>
        <dbReference type="ARBA" id="ARBA00001936"/>
    </source>
</evidence>
<evidence type="ECO:0000313" key="9">
    <source>
        <dbReference type="EMBL" id="TGD74714.1"/>
    </source>
</evidence>
<dbReference type="InterPro" id="IPR015797">
    <property type="entry name" value="NUDIX_hydrolase-like_dom_sf"/>
</dbReference>
<evidence type="ECO:0000256" key="3">
    <source>
        <dbReference type="ARBA" id="ARBA00022723"/>
    </source>
</evidence>
<dbReference type="Proteomes" id="UP000298050">
    <property type="component" value="Unassembled WGS sequence"/>
</dbReference>
<evidence type="ECO:0000256" key="2">
    <source>
        <dbReference type="ARBA" id="ARBA00001946"/>
    </source>
</evidence>
<dbReference type="PROSITE" id="PS51462">
    <property type="entry name" value="NUDIX"/>
    <property type="match status" value="1"/>
</dbReference>
<dbReference type="InterPro" id="IPR000086">
    <property type="entry name" value="NUDIX_hydrolase_dom"/>
</dbReference>
<dbReference type="GO" id="GO:0046872">
    <property type="term" value="F:metal ion binding"/>
    <property type="evidence" value="ECO:0007669"/>
    <property type="project" value="UniProtKB-KW"/>
</dbReference>
<evidence type="ECO:0000313" key="10">
    <source>
        <dbReference type="Proteomes" id="UP000298050"/>
    </source>
</evidence>
<feature type="domain" description="Nudix hydrolase" evidence="8">
    <location>
        <begin position="47"/>
        <end position="195"/>
    </location>
</feature>
<proteinExistence type="predicted"/>
<evidence type="ECO:0000256" key="7">
    <source>
        <dbReference type="SAM" id="MobiDB-lite"/>
    </source>
</evidence>
<protein>
    <submittedName>
        <fullName evidence="9">NUDIX hydrolase</fullName>
    </submittedName>
</protein>
<accession>A0A4Z0M5F1</accession>
<organism evidence="9 10">
    <name type="scientific">Mangrovimicrobium sediminis</name>
    <dbReference type="NCBI Taxonomy" id="2562682"/>
    <lineage>
        <taxon>Bacteria</taxon>
        <taxon>Pseudomonadati</taxon>
        <taxon>Pseudomonadota</taxon>
        <taxon>Gammaproteobacteria</taxon>
        <taxon>Cellvibrionales</taxon>
        <taxon>Halieaceae</taxon>
        <taxon>Mangrovimicrobium</taxon>
    </lineage>
</organism>
<comment type="caution">
    <text evidence="9">The sequence shown here is derived from an EMBL/GenBank/DDBJ whole genome shotgun (WGS) entry which is preliminary data.</text>
</comment>